<evidence type="ECO:0000313" key="1">
    <source>
        <dbReference type="EMBL" id="KAF7284782.1"/>
    </source>
</evidence>
<keyword evidence="2" id="KW-1185">Reference proteome</keyword>
<sequence>MSTVWRSYHRAPACSTRQDRRPISATLQKLSSHALESSSPDLDLCRFKVTTDFYVCPEPCFFCVSAPTCVHEGRTSCKTTSMPVNPEQIENNTDG</sequence>
<proteinExistence type="predicted"/>
<reference evidence="1" key="1">
    <citation type="submission" date="2020-08" db="EMBL/GenBank/DDBJ databases">
        <title>Genome sequencing and assembly of the red palm weevil Rhynchophorus ferrugineus.</title>
        <authorList>
            <person name="Dias G.B."/>
            <person name="Bergman C.M."/>
            <person name="Manee M."/>
        </authorList>
    </citation>
    <scope>NUCLEOTIDE SEQUENCE</scope>
    <source>
        <strain evidence="1">AA-2017</strain>
        <tissue evidence="1">Whole larva</tissue>
    </source>
</reference>
<gene>
    <name evidence="1" type="ORF">GWI33_021649</name>
</gene>
<accession>A0A834ITJ4</accession>
<name>A0A834ITJ4_RHYFE</name>
<protein>
    <submittedName>
        <fullName evidence="1">Uncharacterized protein</fullName>
    </submittedName>
</protein>
<comment type="caution">
    <text evidence="1">The sequence shown here is derived from an EMBL/GenBank/DDBJ whole genome shotgun (WGS) entry which is preliminary data.</text>
</comment>
<dbReference type="EMBL" id="JAACXV010000070">
    <property type="protein sequence ID" value="KAF7284782.1"/>
    <property type="molecule type" value="Genomic_DNA"/>
</dbReference>
<dbReference type="AlphaFoldDB" id="A0A834ITJ4"/>
<evidence type="ECO:0000313" key="2">
    <source>
        <dbReference type="Proteomes" id="UP000625711"/>
    </source>
</evidence>
<organism evidence="1 2">
    <name type="scientific">Rhynchophorus ferrugineus</name>
    <name type="common">Red palm weevil</name>
    <name type="synonym">Curculio ferrugineus</name>
    <dbReference type="NCBI Taxonomy" id="354439"/>
    <lineage>
        <taxon>Eukaryota</taxon>
        <taxon>Metazoa</taxon>
        <taxon>Ecdysozoa</taxon>
        <taxon>Arthropoda</taxon>
        <taxon>Hexapoda</taxon>
        <taxon>Insecta</taxon>
        <taxon>Pterygota</taxon>
        <taxon>Neoptera</taxon>
        <taxon>Endopterygota</taxon>
        <taxon>Coleoptera</taxon>
        <taxon>Polyphaga</taxon>
        <taxon>Cucujiformia</taxon>
        <taxon>Curculionidae</taxon>
        <taxon>Dryophthorinae</taxon>
        <taxon>Rhynchophorus</taxon>
    </lineage>
</organism>
<dbReference type="Proteomes" id="UP000625711">
    <property type="component" value="Unassembled WGS sequence"/>
</dbReference>